<comment type="caution">
    <text evidence="1">The sequence shown here is derived from an EMBL/GenBank/DDBJ whole genome shotgun (WGS) entry which is preliminary data.</text>
</comment>
<protein>
    <submittedName>
        <fullName evidence="1">Uncharacterized protein</fullName>
    </submittedName>
</protein>
<organism evidence="1 2">
    <name type="scientific">Didymodactylos carnosus</name>
    <dbReference type="NCBI Taxonomy" id="1234261"/>
    <lineage>
        <taxon>Eukaryota</taxon>
        <taxon>Metazoa</taxon>
        <taxon>Spiralia</taxon>
        <taxon>Gnathifera</taxon>
        <taxon>Rotifera</taxon>
        <taxon>Eurotatoria</taxon>
        <taxon>Bdelloidea</taxon>
        <taxon>Philodinida</taxon>
        <taxon>Philodinidae</taxon>
        <taxon>Didymodactylos</taxon>
    </lineage>
</organism>
<name>A0A8S2M6J9_9BILA</name>
<accession>A0A8S2M6J9</accession>
<feature type="non-terminal residue" evidence="1">
    <location>
        <position position="1"/>
    </location>
</feature>
<sequence length="81" mass="9609">VINRVRLSYVPRKRYAVSWELFLRTINTMLNSNETRDSLKVFRQGRFYNGLTPGIDCNQLQPWLAGEIYRERLLNTTFQGL</sequence>
<evidence type="ECO:0000313" key="1">
    <source>
        <dbReference type="EMBL" id="CAF3939296.1"/>
    </source>
</evidence>
<feature type="non-terminal residue" evidence="1">
    <location>
        <position position="81"/>
    </location>
</feature>
<dbReference type="Proteomes" id="UP000682733">
    <property type="component" value="Unassembled WGS sequence"/>
</dbReference>
<dbReference type="AlphaFoldDB" id="A0A8S2M6J9"/>
<proteinExistence type="predicted"/>
<evidence type="ECO:0000313" key="2">
    <source>
        <dbReference type="Proteomes" id="UP000682733"/>
    </source>
</evidence>
<dbReference type="EMBL" id="CAJOBA010027069">
    <property type="protein sequence ID" value="CAF3939296.1"/>
    <property type="molecule type" value="Genomic_DNA"/>
</dbReference>
<reference evidence="1" key="1">
    <citation type="submission" date="2021-02" db="EMBL/GenBank/DDBJ databases">
        <authorList>
            <person name="Nowell W R."/>
        </authorList>
    </citation>
    <scope>NUCLEOTIDE SEQUENCE</scope>
</reference>
<gene>
    <name evidence="1" type="ORF">TMI583_LOCUS21775</name>
</gene>